<dbReference type="PANTHER" id="PTHR42951:SF4">
    <property type="entry name" value="ACYL-COENZYME A THIOESTERASE MBLAC2"/>
    <property type="match status" value="1"/>
</dbReference>
<feature type="domain" description="Metallo-beta-lactamase" evidence="3">
    <location>
        <begin position="51"/>
        <end position="225"/>
    </location>
</feature>
<feature type="chain" id="PRO_5009209616" evidence="2">
    <location>
        <begin position="28"/>
        <end position="288"/>
    </location>
</feature>
<dbReference type="STRING" id="1656094.BFC18_11435"/>
<keyword evidence="5" id="KW-1185">Reference proteome</keyword>
<keyword evidence="4" id="KW-0378">Hydrolase</keyword>
<feature type="signal peptide" evidence="2">
    <location>
        <begin position="1"/>
        <end position="27"/>
    </location>
</feature>
<gene>
    <name evidence="4" type="ORF">BFC18_11435</name>
</gene>
<dbReference type="OrthoDB" id="9769598at2"/>
<dbReference type="GO" id="GO:0016787">
    <property type="term" value="F:hydrolase activity"/>
    <property type="evidence" value="ECO:0007669"/>
    <property type="project" value="UniProtKB-KW"/>
</dbReference>
<evidence type="ECO:0000256" key="2">
    <source>
        <dbReference type="SAM" id="SignalP"/>
    </source>
</evidence>
<sequence length="288" mass="31459">MIFPVKQKINSLIAAATLIGCTGGAIAQDFDNVKIKDTPLRGSVHMFEGAGGNIGVSAGEDGILIIDDQFAPLAEKIAAALKELGNDAPKYLVNTHFHGDHTGANAFFHDHKDSTIFAHENVRVRLASDEKVAPGALPVVTFADGITIHFNNETLNVFHLEHGHTDGDSVVWFKEPNVMHTGDLFFNKRFPFIDLSSGGSVDGYVAAVKTLLGKIDDDTIIIPGHGPLADKADYENFLAMIEETRSTVEKMKADGLTQEQAIEKGLGSQWDSWSWNFISTEKWIKTLW</sequence>
<dbReference type="InterPro" id="IPR001279">
    <property type="entry name" value="Metallo-B-lactamas"/>
</dbReference>
<evidence type="ECO:0000259" key="3">
    <source>
        <dbReference type="SMART" id="SM00849"/>
    </source>
</evidence>
<dbReference type="CDD" id="cd16282">
    <property type="entry name" value="metallo-hydrolase-like_MBL-fold"/>
    <property type="match status" value="1"/>
</dbReference>
<dbReference type="PANTHER" id="PTHR42951">
    <property type="entry name" value="METALLO-BETA-LACTAMASE DOMAIN-CONTAINING"/>
    <property type="match status" value="1"/>
</dbReference>
<dbReference type="Pfam" id="PF00753">
    <property type="entry name" value="Lactamase_B"/>
    <property type="match status" value="1"/>
</dbReference>
<evidence type="ECO:0000256" key="1">
    <source>
        <dbReference type="ARBA" id="ARBA00005250"/>
    </source>
</evidence>
<comment type="similarity">
    <text evidence="1">Belongs to the metallo-beta-lactamase superfamily. Class-B beta-lactamase family.</text>
</comment>
<dbReference type="GO" id="GO:0017001">
    <property type="term" value="P:antibiotic catabolic process"/>
    <property type="evidence" value="ECO:0007669"/>
    <property type="project" value="UniProtKB-ARBA"/>
</dbReference>
<proteinExistence type="inferred from homology"/>
<organism evidence="4 5">
    <name type="scientific">Alteromonas confluentis</name>
    <dbReference type="NCBI Taxonomy" id="1656094"/>
    <lineage>
        <taxon>Bacteria</taxon>
        <taxon>Pseudomonadati</taxon>
        <taxon>Pseudomonadota</taxon>
        <taxon>Gammaproteobacteria</taxon>
        <taxon>Alteromonadales</taxon>
        <taxon>Alteromonadaceae</taxon>
        <taxon>Alteromonas/Salinimonas group</taxon>
        <taxon>Alteromonas</taxon>
    </lineage>
</organism>
<dbReference type="RefSeq" id="WP_070125449.1">
    <property type="nucleotide sequence ID" value="NZ_MDHN01000024.1"/>
</dbReference>
<dbReference type="InterPro" id="IPR036866">
    <property type="entry name" value="RibonucZ/Hydroxyglut_hydro"/>
</dbReference>
<dbReference type="SUPFAM" id="SSF56281">
    <property type="entry name" value="Metallo-hydrolase/oxidoreductase"/>
    <property type="match status" value="1"/>
</dbReference>
<dbReference type="Gene3D" id="3.60.15.10">
    <property type="entry name" value="Ribonuclease Z/Hydroxyacylglutathione hydrolase-like"/>
    <property type="match status" value="1"/>
</dbReference>
<dbReference type="EMBL" id="MDHN01000024">
    <property type="protein sequence ID" value="OFC70745.1"/>
    <property type="molecule type" value="Genomic_DNA"/>
</dbReference>
<keyword evidence="2" id="KW-0732">Signal</keyword>
<name>A0A1E7ZB40_9ALTE</name>
<dbReference type="AlphaFoldDB" id="A0A1E7ZB40"/>
<protein>
    <submittedName>
        <fullName evidence="4">MBL fold metallo-hydrolase</fullName>
    </submittedName>
</protein>
<accession>A0A1E7ZB40</accession>
<evidence type="ECO:0000313" key="4">
    <source>
        <dbReference type="EMBL" id="OFC70745.1"/>
    </source>
</evidence>
<comment type="caution">
    <text evidence="4">The sequence shown here is derived from an EMBL/GenBank/DDBJ whole genome shotgun (WGS) entry which is preliminary data.</text>
</comment>
<reference evidence="4 5" key="1">
    <citation type="submission" date="2016-08" db="EMBL/GenBank/DDBJ databases">
        <authorList>
            <person name="Seilhamer J.J."/>
        </authorList>
    </citation>
    <scope>NUCLEOTIDE SEQUENCE [LARGE SCALE GENOMIC DNA]</scope>
    <source>
        <strain evidence="4 5">KCTC 42603</strain>
    </source>
</reference>
<evidence type="ECO:0000313" key="5">
    <source>
        <dbReference type="Proteomes" id="UP000175691"/>
    </source>
</evidence>
<dbReference type="InterPro" id="IPR050855">
    <property type="entry name" value="NDM-1-like"/>
</dbReference>
<dbReference type="SMART" id="SM00849">
    <property type="entry name" value="Lactamase_B"/>
    <property type="match status" value="1"/>
</dbReference>
<dbReference type="Proteomes" id="UP000175691">
    <property type="component" value="Unassembled WGS sequence"/>
</dbReference>
<dbReference type="PROSITE" id="PS51257">
    <property type="entry name" value="PROKAR_LIPOPROTEIN"/>
    <property type="match status" value="1"/>
</dbReference>